<dbReference type="Pfam" id="PF00656">
    <property type="entry name" value="Peptidase_C14"/>
    <property type="match status" value="1"/>
</dbReference>
<evidence type="ECO:0000313" key="3">
    <source>
        <dbReference type="Proteomes" id="UP000239415"/>
    </source>
</evidence>
<keyword evidence="3" id="KW-1185">Reference proteome</keyword>
<dbReference type="EMBL" id="PVMZ01000016">
    <property type="protein sequence ID" value="PRX17263.1"/>
    <property type="molecule type" value="Genomic_DNA"/>
</dbReference>
<dbReference type="PANTHER" id="PTHR48104:SF30">
    <property type="entry name" value="METACASPASE-1"/>
    <property type="match status" value="1"/>
</dbReference>
<dbReference type="GO" id="GO:0006508">
    <property type="term" value="P:proteolysis"/>
    <property type="evidence" value="ECO:0007669"/>
    <property type="project" value="InterPro"/>
</dbReference>
<dbReference type="RefSeq" id="WP_170154082.1">
    <property type="nucleotide sequence ID" value="NZ_BOMO01000149.1"/>
</dbReference>
<dbReference type="InterPro" id="IPR011600">
    <property type="entry name" value="Pept_C14_caspase"/>
</dbReference>
<dbReference type="Proteomes" id="UP000239415">
    <property type="component" value="Unassembled WGS sequence"/>
</dbReference>
<sequence>MSTVYALLVGVNRYAAPDTVVPDLRGCVNDVVDVLAMLRTTVRPGTKLDPVVLHDEQATLEAVVSGLRAHLTRAGPDDTALFWFSGHGSEAVAPAGAWKVEGTGMLQTLLCHDSRTDGVPDLWDKELSVLLDVVAARAGHVAVILDSCHSEGGTREVGSRWRAVPPGPARDTGLLLPELLARMAGPDAEAPEHVALAACRRDQQAEERLLDGVPHGLFTWSLLRALRRLGPSATYMSLLAAARSEVARQRAFHQVPQLHPAASALAGLRFLRGEAGTAGTGIVMSYERHGWQVDMGRAHGLPADPAGLAFGVPGTRQEVRVDEVRPELSRVTPLYGWQPDRERQFGVVVTALPRPLATVGGFDPPDSPFVRAAGPGEAVSLTVTAGPGRVRITDRHGQHTDVADSPRQVVAALEHMARWLWLRDELRNPVSALGEPIHVEVLPAGPGDTVETTEDGGWRMRYAMTESGWAAPEIVVHLHNTSGRQLYVTVLNLTPRYAVNATLFPPAPIGAGRRVAALSGRRIRVSLPPGERPEPGRSISDWLVVVAAEQPFTAEPYLLPPVSGAVRGVRDLVEAGPPAGEDWTTQRFEIRTEVPLI</sequence>
<dbReference type="GO" id="GO:0004197">
    <property type="term" value="F:cysteine-type endopeptidase activity"/>
    <property type="evidence" value="ECO:0007669"/>
    <property type="project" value="InterPro"/>
</dbReference>
<dbReference type="Gene3D" id="3.40.50.1460">
    <property type="match status" value="1"/>
</dbReference>
<organism evidence="2 3">
    <name type="scientific">Actinoplanes italicus</name>
    <dbReference type="NCBI Taxonomy" id="113567"/>
    <lineage>
        <taxon>Bacteria</taxon>
        <taxon>Bacillati</taxon>
        <taxon>Actinomycetota</taxon>
        <taxon>Actinomycetes</taxon>
        <taxon>Micromonosporales</taxon>
        <taxon>Micromonosporaceae</taxon>
        <taxon>Actinoplanes</taxon>
    </lineage>
</organism>
<evidence type="ECO:0000259" key="1">
    <source>
        <dbReference type="Pfam" id="PF00656"/>
    </source>
</evidence>
<protein>
    <submittedName>
        <fullName evidence="2">Caspase domain-containing protein</fullName>
    </submittedName>
</protein>
<gene>
    <name evidence="2" type="ORF">CLV67_11639</name>
</gene>
<proteinExistence type="predicted"/>
<feature type="domain" description="Peptidase C14 caspase" evidence="1">
    <location>
        <begin position="5"/>
        <end position="259"/>
    </location>
</feature>
<name>A0A2T0K323_9ACTN</name>
<comment type="caution">
    <text evidence="2">The sequence shown here is derived from an EMBL/GenBank/DDBJ whole genome shotgun (WGS) entry which is preliminary data.</text>
</comment>
<dbReference type="InterPro" id="IPR029030">
    <property type="entry name" value="Caspase-like_dom_sf"/>
</dbReference>
<dbReference type="SUPFAM" id="SSF52129">
    <property type="entry name" value="Caspase-like"/>
    <property type="match status" value="1"/>
</dbReference>
<reference evidence="2 3" key="1">
    <citation type="submission" date="2018-03" db="EMBL/GenBank/DDBJ databases">
        <title>Genomic Encyclopedia of Archaeal and Bacterial Type Strains, Phase II (KMG-II): from individual species to whole genera.</title>
        <authorList>
            <person name="Goeker M."/>
        </authorList>
    </citation>
    <scope>NUCLEOTIDE SEQUENCE [LARGE SCALE GENOMIC DNA]</scope>
    <source>
        <strain evidence="2 3">DSM 43146</strain>
    </source>
</reference>
<accession>A0A2T0K323</accession>
<dbReference type="AlphaFoldDB" id="A0A2T0K323"/>
<dbReference type="InterPro" id="IPR050452">
    <property type="entry name" value="Metacaspase"/>
</dbReference>
<evidence type="ECO:0000313" key="2">
    <source>
        <dbReference type="EMBL" id="PRX17263.1"/>
    </source>
</evidence>
<dbReference type="GO" id="GO:0005737">
    <property type="term" value="C:cytoplasm"/>
    <property type="evidence" value="ECO:0007669"/>
    <property type="project" value="TreeGrafter"/>
</dbReference>
<dbReference type="PANTHER" id="PTHR48104">
    <property type="entry name" value="METACASPASE-4"/>
    <property type="match status" value="1"/>
</dbReference>